<gene>
    <name evidence="5" type="primary">LOC100377258</name>
</gene>
<dbReference type="Gene3D" id="2.60.40.10">
    <property type="entry name" value="Immunoglobulins"/>
    <property type="match status" value="1"/>
</dbReference>
<evidence type="ECO:0000313" key="5">
    <source>
        <dbReference type="RefSeq" id="XP_002731426.1"/>
    </source>
</evidence>
<dbReference type="Proteomes" id="UP000694865">
    <property type="component" value="Unplaced"/>
</dbReference>
<dbReference type="Pfam" id="PF00092">
    <property type="entry name" value="VWA"/>
    <property type="match status" value="1"/>
</dbReference>
<evidence type="ECO:0000256" key="1">
    <source>
        <dbReference type="SAM" id="Phobius"/>
    </source>
</evidence>
<dbReference type="Pfam" id="PF08434">
    <property type="entry name" value="CLCA"/>
    <property type="match status" value="1"/>
</dbReference>
<dbReference type="SMART" id="SM00327">
    <property type="entry name" value="VWA"/>
    <property type="match status" value="1"/>
</dbReference>
<keyword evidence="4" id="KW-1185">Reference proteome</keyword>
<dbReference type="GeneID" id="100377258"/>
<keyword evidence="1" id="KW-1133">Transmembrane helix</keyword>
<proteinExistence type="predicted"/>
<protein>
    <submittedName>
        <fullName evidence="5">Calcium-activated chloride channel regulator 4-like</fullName>
    </submittedName>
</protein>
<keyword evidence="1" id="KW-0812">Transmembrane</keyword>
<dbReference type="InterPro" id="IPR036465">
    <property type="entry name" value="vWFA_dom_sf"/>
</dbReference>
<dbReference type="InterPro" id="IPR002035">
    <property type="entry name" value="VWF_A"/>
</dbReference>
<organism evidence="4 5">
    <name type="scientific">Saccoglossus kowalevskii</name>
    <name type="common">Acorn worm</name>
    <dbReference type="NCBI Taxonomy" id="10224"/>
    <lineage>
        <taxon>Eukaryota</taxon>
        <taxon>Metazoa</taxon>
        <taxon>Hemichordata</taxon>
        <taxon>Enteropneusta</taxon>
        <taxon>Harrimaniidae</taxon>
        <taxon>Saccoglossus</taxon>
    </lineage>
</organism>
<keyword evidence="1" id="KW-0472">Membrane</keyword>
<dbReference type="RefSeq" id="XP_002731426.1">
    <property type="nucleotide sequence ID" value="XM_002731380.2"/>
</dbReference>
<dbReference type="InterPro" id="IPR013642">
    <property type="entry name" value="CLCA_N"/>
</dbReference>
<dbReference type="SUPFAM" id="SSF53300">
    <property type="entry name" value="vWA-like"/>
    <property type="match status" value="1"/>
</dbReference>
<dbReference type="PROSITE" id="PS50234">
    <property type="entry name" value="VWFA"/>
    <property type="match status" value="1"/>
</dbReference>
<evidence type="ECO:0000256" key="2">
    <source>
        <dbReference type="SAM" id="SignalP"/>
    </source>
</evidence>
<feature type="transmembrane region" description="Helical" evidence="1">
    <location>
        <begin position="918"/>
        <end position="941"/>
    </location>
</feature>
<feature type="chain" id="PRO_5046253229" evidence="2">
    <location>
        <begin position="22"/>
        <end position="973"/>
    </location>
</feature>
<evidence type="ECO:0000313" key="4">
    <source>
        <dbReference type="Proteomes" id="UP000694865"/>
    </source>
</evidence>
<reference evidence="5" key="1">
    <citation type="submission" date="2025-08" db="UniProtKB">
        <authorList>
            <consortium name="RefSeq"/>
        </authorList>
    </citation>
    <scope>IDENTIFICATION</scope>
    <source>
        <tissue evidence="5">Testes</tissue>
    </source>
</reference>
<dbReference type="Gene3D" id="3.40.50.410">
    <property type="entry name" value="von Willebrand factor, type A domain"/>
    <property type="match status" value="1"/>
</dbReference>
<feature type="signal peptide" evidence="2">
    <location>
        <begin position="1"/>
        <end position="21"/>
    </location>
</feature>
<name>A0ABM0GJU5_SACKO</name>
<dbReference type="PANTHER" id="PTHR10579">
    <property type="entry name" value="CALCIUM-ACTIVATED CHLORIDE CHANNEL REGULATOR"/>
    <property type="match status" value="1"/>
</dbReference>
<keyword evidence="2" id="KW-0732">Signal</keyword>
<sequence length="973" mass="107876">MARLILVLLCLAVNALYIVHGSERNPIYLVDNKYTPIHIAIHSDVEESPAMIDDIEDLITEASAYLYEATRHRAHFKDITIVIPHTWKYNPHVRATTESYDTANIIIDDPNPIYGHNPYVSQHSPCGQPGEYMHLTPNWITGSDTVIANWGPQGKVIVHEWGHLQWGLFDEYPTEDYNHFYLHDGKAEPTRCSETITGDTWDSQHRICDLDTTDLRSLDKRECRFYPHEDNTGTGSYLYVTYVDSVTDFCHSEEDGDSKSRHNSFAPNKHNAQCVWKSAWDVMLTTPDFTNNANPPKDGLDTSPIFSIVKETPFRTVLVMDLSGSMDSYNRVDLQLQAATRYIGNTLPNDTWVGIVRFDTDALVVADLTKLDSEETRMDLISKLPSNTGGSTCIGCGLELGIEVLENSPFGDAGGGVIFLTTDGEENSSPYIEDVLPELLVKEVRVDCLAFGDDADETLQNLAEETGGRFAWYSELVTSTALHDSFTASVTERMKSDTETIVELVSDKIVVDAKLTKTGYIDLDTTIGRDTNFFFFWDFSSTSEIVVQVIRPDGSVIDHTDAQYHTNAAKRSVVIRIDGIAESGTWTYDIYNPDYNAQTVEVHIDSRSADPSTEPMRLSTFPSSSFVDQSPPMVIIYAHLRQGHTPIMQAKVIATVERPSPHSPVDLQLSDNGSGADITKDDGTYSAYFVDFVESTCTTCYYSIQVAADDNGGAAVFSLTIKGGAMPRNYYQIPEEEPTSIGDFIRVASGGGIKVDDSVTYIDWSDPSDDPFPPARIMDIRVSGTSYENQTVTLEWTATGDDLDQGTGSLYDLRYETNFAKLVNDFDNSARLFDDDLTEGTLSDPKASGMKEMVTAILPYRGANITYYFSVRAIDDVGNVGHISNVAQTTIIIQAVPTPAAITSTVPEEEISDNSHKIVAVALIILIVFVFLCMIVCLCMCCKMSKLSTKVHDININCNKADARNARKFGNMV</sequence>
<dbReference type="InterPro" id="IPR013783">
    <property type="entry name" value="Ig-like_fold"/>
</dbReference>
<dbReference type="PANTHER" id="PTHR10579:SF177">
    <property type="entry name" value="CALCIUM-ACTIVATED CHLORIDE CHANNEL REGULATOR 4-LIKE PROTEIN"/>
    <property type="match status" value="1"/>
</dbReference>
<evidence type="ECO:0000259" key="3">
    <source>
        <dbReference type="PROSITE" id="PS50234"/>
    </source>
</evidence>
<dbReference type="InterPro" id="IPR051266">
    <property type="entry name" value="CLCR"/>
</dbReference>
<dbReference type="CDD" id="cd00198">
    <property type="entry name" value="vWFA"/>
    <property type="match status" value="1"/>
</dbReference>
<accession>A0ABM0GJU5</accession>
<feature type="domain" description="VWFA" evidence="3">
    <location>
        <begin position="315"/>
        <end position="490"/>
    </location>
</feature>